<protein>
    <recommendedName>
        <fullName evidence="3">Ribosome association toxin RatA</fullName>
    </recommendedName>
</protein>
<sequence length="161" mass="19345">MKVSNSKIIINCDETEIIKLIKSPNNLEKFHPFCKKNKVEVWNKEKSIDFVEYHNNKIYKRKFIDWSDNGYNLDIYEKRKLANISWNVVKISNNKSSLIITAVPYLPFKYKIINQLIFKLYVKPMLKNYLNSVVKGLKYYIETNNIIKEDQFGKHMWYSTY</sequence>
<accession>J4WTA0</accession>
<organism evidence="1 2">
    <name type="scientific">SAR86 cluster bacterium SAR86A</name>
    <dbReference type="NCBI Taxonomy" id="1123866"/>
    <lineage>
        <taxon>Bacteria</taxon>
        <taxon>Pseudomonadati</taxon>
        <taxon>Pseudomonadota</taxon>
        <taxon>Gammaproteobacteria</taxon>
        <taxon>SAR86 cluster</taxon>
    </lineage>
</organism>
<gene>
    <name evidence="1" type="ORF">NT01SARS_0490</name>
</gene>
<dbReference type="EMBL" id="JH611156">
    <property type="protein sequence ID" value="EJP72005.1"/>
    <property type="molecule type" value="Genomic_DNA"/>
</dbReference>
<evidence type="ECO:0008006" key="3">
    <source>
        <dbReference type="Google" id="ProtNLM"/>
    </source>
</evidence>
<reference evidence="1 2" key="1">
    <citation type="journal article" date="2012" name="ISME J.">
        <title>Genomic insights to SAR86, an abundant and uncultivated marine bacterial lineage.</title>
        <authorList>
            <person name="Dupont C.L."/>
            <person name="Rusch D.B."/>
            <person name="Yooseph S."/>
            <person name="Lombardo M.J."/>
            <person name="Richter R.A."/>
            <person name="Valas R."/>
            <person name="Novotny M."/>
            <person name="Yee-Greenbaum J."/>
            <person name="Selengut J.D."/>
            <person name="Haft D.H."/>
            <person name="Halpern A.L."/>
            <person name="Lasken R.S."/>
            <person name="Nealson K."/>
            <person name="Friedman R."/>
            <person name="Venter J.C."/>
        </authorList>
    </citation>
    <scope>NUCLEOTIDE SEQUENCE [LARGE SCALE GENOMIC DNA]</scope>
</reference>
<dbReference type="AlphaFoldDB" id="J4WTA0"/>
<proteinExistence type="predicted"/>
<evidence type="ECO:0000313" key="1">
    <source>
        <dbReference type="EMBL" id="EJP72005.1"/>
    </source>
</evidence>
<evidence type="ECO:0000313" key="2">
    <source>
        <dbReference type="Proteomes" id="UP000010305"/>
    </source>
</evidence>
<name>J4WTA0_9GAMM</name>
<dbReference type="Proteomes" id="UP000010305">
    <property type="component" value="Unassembled WGS sequence"/>
</dbReference>
<dbReference type="HOGENOM" id="CLU_1642530_0_0_6"/>